<dbReference type="OrthoDB" id="4456803at2759"/>
<keyword evidence="2" id="KW-1185">Reference proteome</keyword>
<organism evidence="1 2">
    <name type="scientific">Cylindrodendrum hubeiense</name>
    <dbReference type="NCBI Taxonomy" id="595255"/>
    <lineage>
        <taxon>Eukaryota</taxon>
        <taxon>Fungi</taxon>
        <taxon>Dikarya</taxon>
        <taxon>Ascomycota</taxon>
        <taxon>Pezizomycotina</taxon>
        <taxon>Sordariomycetes</taxon>
        <taxon>Hypocreomycetidae</taxon>
        <taxon>Hypocreales</taxon>
        <taxon>Nectriaceae</taxon>
        <taxon>Cylindrodendrum</taxon>
    </lineage>
</organism>
<sequence length="245" mass="27583">MGDASWTPIFVTADVPIEVTNSVLEAATTEIFQVGIGSNELVGNIWVLIQRRDQQPFSKPTNAPVATFGSDFIGATPEELQEFIQSRFGEDGVGKGSASYLDYLSDNAFAIIDERTARDKTVQFWVRELVDGIQESAIRVAWNRGSEIDEALARFIMDEESDEDLIAPARNAASDGQIVDDDDKEGLKQQVEDWMTREEENSENKWFEFKLDLTTAVQCTYGIYQRGVVDLLTEREEFDENGVYR</sequence>
<evidence type="ECO:0000313" key="1">
    <source>
        <dbReference type="EMBL" id="KAF7549265.1"/>
    </source>
</evidence>
<name>A0A9P5LG94_9HYPO</name>
<dbReference type="Proteomes" id="UP000722485">
    <property type="component" value="Unassembled WGS sequence"/>
</dbReference>
<proteinExistence type="predicted"/>
<dbReference type="AlphaFoldDB" id="A0A9P5LG94"/>
<gene>
    <name evidence="1" type="ORF">G7Z17_g6493</name>
</gene>
<reference evidence="1" key="1">
    <citation type="submission" date="2020-03" db="EMBL/GenBank/DDBJ databases">
        <title>Draft Genome Sequence of Cylindrodendrum hubeiense.</title>
        <authorList>
            <person name="Buettner E."/>
            <person name="Kellner H."/>
        </authorList>
    </citation>
    <scope>NUCLEOTIDE SEQUENCE</scope>
    <source>
        <strain evidence="1">IHI 201604</strain>
    </source>
</reference>
<accession>A0A9P5LG94</accession>
<protein>
    <submittedName>
        <fullName evidence="1">Uncharacterized protein</fullName>
    </submittedName>
</protein>
<evidence type="ECO:0000313" key="2">
    <source>
        <dbReference type="Proteomes" id="UP000722485"/>
    </source>
</evidence>
<dbReference type="EMBL" id="JAANBB010000126">
    <property type="protein sequence ID" value="KAF7549265.1"/>
    <property type="molecule type" value="Genomic_DNA"/>
</dbReference>
<comment type="caution">
    <text evidence="1">The sequence shown here is derived from an EMBL/GenBank/DDBJ whole genome shotgun (WGS) entry which is preliminary data.</text>
</comment>